<reference evidence="1 2" key="1">
    <citation type="submission" date="2016-01" db="EMBL/GenBank/DDBJ databases">
        <authorList>
            <person name="Oliw E.H."/>
        </authorList>
    </citation>
    <scope>NUCLEOTIDE SEQUENCE [LARGE SCALE GENOMIC DNA]</scope>
    <source>
        <strain evidence="1 2">Zutra 3-1</strain>
    </source>
</reference>
<sequence>MTCLIGKGQATARLAVTLFLTL</sequence>
<dbReference type="EMBL" id="FBWG01000030">
    <property type="protein sequence ID" value="CUX45988.1"/>
    <property type="molecule type" value="Genomic_DNA"/>
</dbReference>
<proteinExistence type="predicted"/>
<gene>
    <name evidence="1" type="ORF">AGR7C_Lc120059</name>
</gene>
<evidence type="ECO:0000313" key="1">
    <source>
        <dbReference type="EMBL" id="CUX45988.1"/>
    </source>
</evidence>
<protein>
    <submittedName>
        <fullName evidence="1">Uncharacterized protein</fullName>
    </submittedName>
</protein>
<dbReference type="AlphaFoldDB" id="A0A1S7R2P1"/>
<accession>A0A1S7R2P1</accession>
<name>A0A1S7R2P1_9HYPH</name>
<dbReference type="Proteomes" id="UP000191987">
    <property type="component" value="Unassembled WGS sequence"/>
</dbReference>
<organism evidence="1 2">
    <name type="scientific">Agrobacterium deltaense Zutra 3/1</name>
    <dbReference type="NCBI Taxonomy" id="1183427"/>
    <lineage>
        <taxon>Bacteria</taxon>
        <taxon>Pseudomonadati</taxon>
        <taxon>Pseudomonadota</taxon>
        <taxon>Alphaproteobacteria</taxon>
        <taxon>Hyphomicrobiales</taxon>
        <taxon>Rhizobiaceae</taxon>
        <taxon>Rhizobium/Agrobacterium group</taxon>
        <taxon>Agrobacterium</taxon>
    </lineage>
</organism>
<evidence type="ECO:0000313" key="2">
    <source>
        <dbReference type="Proteomes" id="UP000191987"/>
    </source>
</evidence>